<gene>
    <name evidence="1" type="ORF">ACFPEL_12645</name>
</gene>
<dbReference type="EMBL" id="JBHSIM010000024">
    <property type="protein sequence ID" value="MFC4833255.1"/>
    <property type="molecule type" value="Genomic_DNA"/>
</dbReference>
<comment type="caution">
    <text evidence="1">The sequence shown here is derived from an EMBL/GenBank/DDBJ whole genome shotgun (WGS) entry which is preliminary data.</text>
</comment>
<name>A0ABV9RLM3_9PSEU</name>
<reference evidence="2" key="1">
    <citation type="journal article" date="2019" name="Int. J. Syst. Evol. Microbiol.">
        <title>The Global Catalogue of Microorganisms (GCM) 10K type strain sequencing project: providing services to taxonomists for standard genome sequencing and annotation.</title>
        <authorList>
            <consortium name="The Broad Institute Genomics Platform"/>
            <consortium name="The Broad Institute Genome Sequencing Center for Infectious Disease"/>
            <person name="Wu L."/>
            <person name="Ma J."/>
        </authorList>
    </citation>
    <scope>NUCLEOTIDE SEQUENCE [LARGE SCALE GENOMIC DNA]</scope>
    <source>
        <strain evidence="2">CCUG 50347</strain>
    </source>
</reference>
<sequence>MASTSVWQRHCSAAGRPQQPWSSVIVSSASSGGWAARRAPSACRAAWVARTPGARVLSPFTGACVLLVDRSDEGGRHETISAPTEVVLEVLYLDAQTCDPCRSTADAVDAAAGALTADLHERGRTLTVRKIRVAGRERAAALGFVSSPTVRVDGIDIEMGVHEQRCGSRSALAGQRVDCRTFEWQGVRYPSPPAEMIAERVLDHLL</sequence>
<dbReference type="Pfam" id="PF10865">
    <property type="entry name" value="DUF2703"/>
    <property type="match status" value="1"/>
</dbReference>
<dbReference type="RefSeq" id="WP_378014951.1">
    <property type="nucleotide sequence ID" value="NZ_BAABHN010000024.1"/>
</dbReference>
<proteinExistence type="predicted"/>
<evidence type="ECO:0000313" key="2">
    <source>
        <dbReference type="Proteomes" id="UP001595909"/>
    </source>
</evidence>
<evidence type="ECO:0000313" key="1">
    <source>
        <dbReference type="EMBL" id="MFC4833255.1"/>
    </source>
</evidence>
<keyword evidence="2" id="KW-1185">Reference proteome</keyword>
<accession>A0ABV9RLM3</accession>
<organism evidence="1 2">
    <name type="scientific">Actinomycetospora chibensis</name>
    <dbReference type="NCBI Taxonomy" id="663606"/>
    <lineage>
        <taxon>Bacteria</taxon>
        <taxon>Bacillati</taxon>
        <taxon>Actinomycetota</taxon>
        <taxon>Actinomycetes</taxon>
        <taxon>Pseudonocardiales</taxon>
        <taxon>Pseudonocardiaceae</taxon>
        <taxon>Actinomycetospora</taxon>
    </lineage>
</organism>
<dbReference type="InterPro" id="IPR021219">
    <property type="entry name" value="DUF2703"/>
</dbReference>
<protein>
    <submittedName>
        <fullName evidence="1">DUF2703 domain-containing protein</fullName>
    </submittedName>
</protein>
<dbReference type="Proteomes" id="UP001595909">
    <property type="component" value="Unassembled WGS sequence"/>
</dbReference>